<evidence type="ECO:0000256" key="2">
    <source>
        <dbReference type="ARBA" id="ARBA00022840"/>
    </source>
</evidence>
<dbReference type="InterPro" id="IPR008271">
    <property type="entry name" value="Ser/Thr_kinase_AS"/>
</dbReference>
<dbReference type="SUPFAM" id="SSF56112">
    <property type="entry name" value="Protein kinase-like (PK-like)"/>
    <property type="match status" value="1"/>
</dbReference>
<keyword evidence="1" id="KW-0547">Nucleotide-binding</keyword>
<dbReference type="Pfam" id="PF00069">
    <property type="entry name" value="Pkinase"/>
    <property type="match status" value="1"/>
</dbReference>
<comment type="catalytic activity">
    <reaction evidence="4">
        <text>L-threonyl-[protein] + ATP = O-phospho-L-threonyl-[protein] + ADP + H(+)</text>
        <dbReference type="Rhea" id="RHEA:46608"/>
        <dbReference type="Rhea" id="RHEA-COMP:11060"/>
        <dbReference type="Rhea" id="RHEA-COMP:11605"/>
        <dbReference type="ChEBI" id="CHEBI:15378"/>
        <dbReference type="ChEBI" id="CHEBI:30013"/>
        <dbReference type="ChEBI" id="CHEBI:30616"/>
        <dbReference type="ChEBI" id="CHEBI:61977"/>
        <dbReference type="ChEBI" id="CHEBI:456216"/>
    </reaction>
</comment>
<dbReference type="Gene3D" id="3.10.350.10">
    <property type="entry name" value="LysM domain"/>
    <property type="match status" value="1"/>
</dbReference>
<dbReference type="PANTHER" id="PTHR27005:SF537">
    <property type="entry name" value="LYSM TYPE RECEPTOR KINASE"/>
    <property type="match status" value="1"/>
</dbReference>
<dbReference type="Gramene" id="KCW58720">
    <property type="protein sequence ID" value="KCW58720"/>
    <property type="gene ID" value="EUGRSUZ_H01366"/>
</dbReference>
<accession>A0A059AZ54</accession>
<dbReference type="InParanoid" id="A0A059AZ54"/>
<feature type="transmembrane region" description="Helical" evidence="5">
    <location>
        <begin position="329"/>
        <end position="347"/>
    </location>
</feature>
<dbReference type="CDD" id="cd00118">
    <property type="entry name" value="LysM"/>
    <property type="match status" value="1"/>
</dbReference>
<comment type="catalytic activity">
    <reaction evidence="3">
        <text>L-seryl-[protein] + ATP = O-phospho-L-seryl-[protein] + ADP + H(+)</text>
        <dbReference type="Rhea" id="RHEA:17989"/>
        <dbReference type="Rhea" id="RHEA-COMP:9863"/>
        <dbReference type="Rhea" id="RHEA-COMP:11604"/>
        <dbReference type="ChEBI" id="CHEBI:15378"/>
        <dbReference type="ChEBI" id="CHEBI:29999"/>
        <dbReference type="ChEBI" id="CHEBI:30616"/>
        <dbReference type="ChEBI" id="CHEBI:83421"/>
        <dbReference type="ChEBI" id="CHEBI:456216"/>
    </reaction>
</comment>
<feature type="domain" description="Protein kinase" evidence="6">
    <location>
        <begin position="157"/>
        <end position="400"/>
    </location>
</feature>
<evidence type="ECO:0000256" key="3">
    <source>
        <dbReference type="ARBA" id="ARBA00047558"/>
    </source>
</evidence>
<dbReference type="Gene3D" id="3.30.200.20">
    <property type="entry name" value="Phosphorylase Kinase, domain 1"/>
    <property type="match status" value="1"/>
</dbReference>
<organism evidence="8">
    <name type="scientific">Eucalyptus grandis</name>
    <name type="common">Flooded gum</name>
    <dbReference type="NCBI Taxonomy" id="71139"/>
    <lineage>
        <taxon>Eukaryota</taxon>
        <taxon>Viridiplantae</taxon>
        <taxon>Streptophyta</taxon>
        <taxon>Embryophyta</taxon>
        <taxon>Tracheophyta</taxon>
        <taxon>Spermatophyta</taxon>
        <taxon>Magnoliopsida</taxon>
        <taxon>eudicotyledons</taxon>
        <taxon>Gunneridae</taxon>
        <taxon>Pentapetalae</taxon>
        <taxon>rosids</taxon>
        <taxon>malvids</taxon>
        <taxon>Myrtales</taxon>
        <taxon>Myrtaceae</taxon>
        <taxon>Myrtoideae</taxon>
        <taxon>Eucalypteae</taxon>
        <taxon>Eucalyptus</taxon>
    </lineage>
</organism>
<protein>
    <recommendedName>
        <fullName evidence="9">Protein kinase domain-containing protein</fullName>
    </recommendedName>
</protein>
<dbReference type="InterPro" id="IPR056563">
    <property type="entry name" value="LysM3_LYK4_5"/>
</dbReference>
<dbReference type="PROSITE" id="PS50011">
    <property type="entry name" value="PROTEIN_KINASE_DOM"/>
    <property type="match status" value="1"/>
</dbReference>
<dbReference type="InterPro" id="IPR011009">
    <property type="entry name" value="Kinase-like_dom_sf"/>
</dbReference>
<keyword evidence="5" id="KW-1133">Transmembrane helix</keyword>
<evidence type="ECO:0000256" key="4">
    <source>
        <dbReference type="ARBA" id="ARBA00047951"/>
    </source>
</evidence>
<keyword evidence="5" id="KW-0472">Membrane</keyword>
<feature type="transmembrane region" description="Helical" evidence="5">
    <location>
        <begin position="122"/>
        <end position="145"/>
    </location>
</feature>
<keyword evidence="5" id="KW-0812">Transmembrane</keyword>
<name>A0A059AZ54_EUCGR</name>
<dbReference type="InterPro" id="IPR045274">
    <property type="entry name" value="WAK-like"/>
</dbReference>
<dbReference type="InterPro" id="IPR018392">
    <property type="entry name" value="LysM"/>
</dbReference>
<dbReference type="PROSITE" id="PS51782">
    <property type="entry name" value="LYSM"/>
    <property type="match status" value="1"/>
</dbReference>
<sequence length="443" mass="49069">MIWIPSDNLVVVPVSCHCSGTNSTYQGLSSCRALLDQNYYAEADLVAGAHLLVPLRCACLSTNQTVDGVKSLLTYSVTVGETIVSISERYGITPQHIVEANMLTDSSVLYAFTPFLVPLNSLLFVLGAGIGILLLGLSVCSYCLYRYLRKQRDKIVKETLFRQNGGGFGMVYKAMLPNGSIVAVKKSKNINRGQIEQFINEVVVLSQVNHRNIVKLIGCCLETNLPLLHIHRQDKDRSLSWEDQYRIACEVAGAMAYMHSAASLPIYHRDIKPSNILLDENYTAKVSDFGTSRPVPSDKTHLTTAVQSTFGYLDPEYFQSSQFTDKSDVYSFGVVLVELLTGFILLMKENKLSEILDPVVANEANEEDVLAVAMLAMRCLRLNGRKRPTMRVVAMELEGLRKSQSFSLTSQSRYLFEDGLPSDGNEESIDSASMSLKIESISI</sequence>
<dbReference type="InterPro" id="IPR000719">
    <property type="entry name" value="Prot_kinase_dom"/>
</dbReference>
<dbReference type="GO" id="GO:0005524">
    <property type="term" value="F:ATP binding"/>
    <property type="evidence" value="ECO:0007669"/>
    <property type="project" value="UniProtKB-KW"/>
</dbReference>
<dbReference type="Gene3D" id="1.10.510.10">
    <property type="entry name" value="Transferase(Phosphotransferase) domain 1"/>
    <property type="match status" value="1"/>
</dbReference>
<dbReference type="SMART" id="SM00220">
    <property type="entry name" value="S_TKc"/>
    <property type="match status" value="1"/>
</dbReference>
<dbReference type="AlphaFoldDB" id="A0A059AZ54"/>
<dbReference type="Pfam" id="PF23473">
    <property type="entry name" value="LysM3_LYK4_5"/>
    <property type="match status" value="1"/>
</dbReference>
<evidence type="ECO:0000256" key="5">
    <source>
        <dbReference type="SAM" id="Phobius"/>
    </source>
</evidence>
<dbReference type="GO" id="GO:0007166">
    <property type="term" value="P:cell surface receptor signaling pathway"/>
    <property type="evidence" value="ECO:0000318"/>
    <property type="project" value="GO_Central"/>
</dbReference>
<dbReference type="SMART" id="SM00257">
    <property type="entry name" value="LysM"/>
    <property type="match status" value="1"/>
</dbReference>
<dbReference type="InterPro" id="IPR036779">
    <property type="entry name" value="LysM_dom_sf"/>
</dbReference>
<feature type="domain" description="LysM" evidence="7">
    <location>
        <begin position="73"/>
        <end position="117"/>
    </location>
</feature>
<evidence type="ECO:0000313" key="8">
    <source>
        <dbReference type="EMBL" id="KCW58720.1"/>
    </source>
</evidence>
<dbReference type="Pfam" id="PF23472">
    <property type="entry name" value="LysM2_CERK1_LYK3_4_5"/>
    <property type="match status" value="1"/>
</dbReference>
<reference evidence="8" key="1">
    <citation type="submission" date="2013-07" db="EMBL/GenBank/DDBJ databases">
        <title>The genome of Eucalyptus grandis.</title>
        <authorList>
            <person name="Schmutz J."/>
            <person name="Hayes R."/>
            <person name="Myburg A."/>
            <person name="Tuskan G."/>
            <person name="Grattapaglia D."/>
            <person name="Rokhsar D.S."/>
        </authorList>
    </citation>
    <scope>NUCLEOTIDE SEQUENCE</scope>
    <source>
        <tissue evidence="8">Leaf extractions</tissue>
    </source>
</reference>
<evidence type="ECO:0008006" key="9">
    <source>
        <dbReference type="Google" id="ProtNLM"/>
    </source>
</evidence>
<dbReference type="InterPro" id="IPR056562">
    <property type="entry name" value="LysM2_CERK1_LYK3_4_5"/>
</dbReference>
<evidence type="ECO:0000256" key="1">
    <source>
        <dbReference type="ARBA" id="ARBA00022741"/>
    </source>
</evidence>
<evidence type="ECO:0000259" key="7">
    <source>
        <dbReference type="PROSITE" id="PS51782"/>
    </source>
</evidence>
<dbReference type="PROSITE" id="PS00108">
    <property type="entry name" value="PROTEIN_KINASE_ST"/>
    <property type="match status" value="1"/>
</dbReference>
<evidence type="ECO:0000259" key="6">
    <source>
        <dbReference type="PROSITE" id="PS50011"/>
    </source>
</evidence>
<dbReference type="SUPFAM" id="SSF54106">
    <property type="entry name" value="LysM domain"/>
    <property type="match status" value="1"/>
</dbReference>
<proteinExistence type="predicted"/>
<keyword evidence="2" id="KW-0067">ATP-binding</keyword>
<gene>
    <name evidence="8" type="ORF">EUGRSUZ_H01366</name>
</gene>
<dbReference type="EMBL" id="KK198760">
    <property type="protein sequence ID" value="KCW58720.1"/>
    <property type="molecule type" value="Genomic_DNA"/>
</dbReference>
<dbReference type="GO" id="GO:0005886">
    <property type="term" value="C:plasma membrane"/>
    <property type="evidence" value="ECO:0000318"/>
    <property type="project" value="GO_Central"/>
</dbReference>
<dbReference type="PANTHER" id="PTHR27005">
    <property type="entry name" value="WALL-ASSOCIATED RECEPTOR KINASE-LIKE 21"/>
    <property type="match status" value="1"/>
</dbReference>
<dbReference type="GO" id="GO:0004672">
    <property type="term" value="F:protein kinase activity"/>
    <property type="evidence" value="ECO:0007669"/>
    <property type="project" value="InterPro"/>
</dbReference>